<dbReference type="Proteomes" id="UP001221898">
    <property type="component" value="Unassembled WGS sequence"/>
</dbReference>
<comment type="caution">
    <text evidence="1">The sequence shown here is derived from an EMBL/GenBank/DDBJ whole genome shotgun (WGS) entry which is preliminary data.</text>
</comment>
<gene>
    <name evidence="1" type="ORF">AAFF_G00151320</name>
</gene>
<proteinExistence type="predicted"/>
<protein>
    <submittedName>
        <fullName evidence="1">Uncharacterized protein</fullName>
    </submittedName>
</protein>
<sequence length="74" mass="8640">MLNVIYHGCVLRACQRLHISVASASAEFLHLRNITSRNRCVTLLGSSLRWAQECLKRLKEICTLHKRLHRYLHT</sequence>
<evidence type="ECO:0000313" key="1">
    <source>
        <dbReference type="EMBL" id="KAJ8387701.1"/>
    </source>
</evidence>
<organism evidence="1 2">
    <name type="scientific">Aldrovandia affinis</name>
    <dbReference type="NCBI Taxonomy" id="143900"/>
    <lineage>
        <taxon>Eukaryota</taxon>
        <taxon>Metazoa</taxon>
        <taxon>Chordata</taxon>
        <taxon>Craniata</taxon>
        <taxon>Vertebrata</taxon>
        <taxon>Euteleostomi</taxon>
        <taxon>Actinopterygii</taxon>
        <taxon>Neopterygii</taxon>
        <taxon>Teleostei</taxon>
        <taxon>Notacanthiformes</taxon>
        <taxon>Halosauridae</taxon>
        <taxon>Aldrovandia</taxon>
    </lineage>
</organism>
<keyword evidence="2" id="KW-1185">Reference proteome</keyword>
<name>A0AAD7W837_9TELE</name>
<dbReference type="AlphaFoldDB" id="A0AAD7W837"/>
<accession>A0AAD7W837</accession>
<reference evidence="1" key="1">
    <citation type="journal article" date="2023" name="Science">
        <title>Genome structures resolve the early diversification of teleost fishes.</title>
        <authorList>
            <person name="Parey E."/>
            <person name="Louis A."/>
            <person name="Montfort J."/>
            <person name="Bouchez O."/>
            <person name="Roques C."/>
            <person name="Iampietro C."/>
            <person name="Lluch J."/>
            <person name="Castinel A."/>
            <person name="Donnadieu C."/>
            <person name="Desvignes T."/>
            <person name="Floi Bucao C."/>
            <person name="Jouanno E."/>
            <person name="Wen M."/>
            <person name="Mejri S."/>
            <person name="Dirks R."/>
            <person name="Jansen H."/>
            <person name="Henkel C."/>
            <person name="Chen W.J."/>
            <person name="Zahm M."/>
            <person name="Cabau C."/>
            <person name="Klopp C."/>
            <person name="Thompson A.W."/>
            <person name="Robinson-Rechavi M."/>
            <person name="Braasch I."/>
            <person name="Lecointre G."/>
            <person name="Bobe J."/>
            <person name="Postlethwait J.H."/>
            <person name="Berthelot C."/>
            <person name="Roest Crollius H."/>
            <person name="Guiguen Y."/>
        </authorList>
    </citation>
    <scope>NUCLEOTIDE SEQUENCE</scope>
    <source>
        <strain evidence="1">NC1722</strain>
    </source>
</reference>
<evidence type="ECO:0000313" key="2">
    <source>
        <dbReference type="Proteomes" id="UP001221898"/>
    </source>
</evidence>
<dbReference type="EMBL" id="JAINUG010000207">
    <property type="protein sequence ID" value="KAJ8387701.1"/>
    <property type="molecule type" value="Genomic_DNA"/>
</dbReference>